<name>A0A811ZFG3_NYCPR</name>
<evidence type="ECO:0000313" key="2">
    <source>
        <dbReference type="Proteomes" id="UP000645828"/>
    </source>
</evidence>
<dbReference type="AlphaFoldDB" id="A0A811ZFG3"/>
<reference evidence="1" key="1">
    <citation type="submission" date="2020-12" db="EMBL/GenBank/DDBJ databases">
        <authorList>
            <consortium name="Molecular Ecology Group"/>
        </authorList>
    </citation>
    <scope>NUCLEOTIDE SEQUENCE</scope>
    <source>
        <strain evidence="1">TBG_1078</strain>
    </source>
</reference>
<protein>
    <submittedName>
        <fullName evidence="1">(raccoon dog) hypothetical protein</fullName>
    </submittedName>
</protein>
<proteinExistence type="predicted"/>
<dbReference type="EMBL" id="CAJHUB010000764">
    <property type="protein sequence ID" value="CAD7687465.1"/>
    <property type="molecule type" value="Genomic_DNA"/>
</dbReference>
<sequence>MASQSQGTQQLLQAEKQAKEEAWMEVELHYREREQEFQSKQVEQATRCQVQGMQSSQQRNCERVLAQLLGMVGDVRPQVHPNYQIVLSSIHRRACLFPSRSLPQRNPPIKITSHHFTGSFPLSLHSLEILRARSNNSVKFRSYLAQIRISLLFFNLHWEFVNSQVTLT</sequence>
<comment type="caution">
    <text evidence="1">The sequence shown here is derived from an EMBL/GenBank/DDBJ whole genome shotgun (WGS) entry which is preliminary data.</text>
</comment>
<keyword evidence="2" id="KW-1185">Reference proteome</keyword>
<gene>
    <name evidence="1" type="ORF">NYPRO_LOCUS20258</name>
</gene>
<organism evidence="1 2">
    <name type="scientific">Nyctereutes procyonoides</name>
    <name type="common">Raccoon dog</name>
    <name type="synonym">Canis procyonoides</name>
    <dbReference type="NCBI Taxonomy" id="34880"/>
    <lineage>
        <taxon>Eukaryota</taxon>
        <taxon>Metazoa</taxon>
        <taxon>Chordata</taxon>
        <taxon>Craniata</taxon>
        <taxon>Vertebrata</taxon>
        <taxon>Euteleostomi</taxon>
        <taxon>Mammalia</taxon>
        <taxon>Eutheria</taxon>
        <taxon>Laurasiatheria</taxon>
        <taxon>Carnivora</taxon>
        <taxon>Caniformia</taxon>
        <taxon>Canidae</taxon>
        <taxon>Nyctereutes</taxon>
    </lineage>
</organism>
<evidence type="ECO:0000313" key="1">
    <source>
        <dbReference type="EMBL" id="CAD7687465.1"/>
    </source>
</evidence>
<dbReference type="Proteomes" id="UP000645828">
    <property type="component" value="Unassembled WGS sequence"/>
</dbReference>
<accession>A0A811ZFG3</accession>